<dbReference type="InterPro" id="IPR039420">
    <property type="entry name" value="WalR-like"/>
</dbReference>
<dbReference type="InterPro" id="IPR011006">
    <property type="entry name" value="CheY-like_superfamily"/>
</dbReference>
<evidence type="ECO:0000313" key="10">
    <source>
        <dbReference type="EMBL" id="AEV67427.1"/>
    </source>
</evidence>
<feature type="domain" description="HTH luxR-type" evidence="8">
    <location>
        <begin position="148"/>
        <end position="213"/>
    </location>
</feature>
<keyword evidence="4 10" id="KW-0238">DNA-binding</keyword>
<dbReference type="SMART" id="SM00421">
    <property type="entry name" value="HTH_LUXR"/>
    <property type="match status" value="1"/>
</dbReference>
<dbReference type="HOGENOM" id="CLU_000445_90_10_9"/>
<dbReference type="GO" id="GO:0000160">
    <property type="term" value="P:phosphorelay signal transduction system"/>
    <property type="evidence" value="ECO:0007669"/>
    <property type="project" value="InterPro"/>
</dbReference>
<dbReference type="SMART" id="SM00448">
    <property type="entry name" value="REC"/>
    <property type="match status" value="1"/>
</dbReference>
<dbReference type="Proteomes" id="UP000005435">
    <property type="component" value="Chromosome"/>
</dbReference>
<dbReference type="PANTHER" id="PTHR43214:SF40">
    <property type="entry name" value="TRANSCRIPTIONAL REGULATORY PROTEIN LNRK"/>
    <property type="match status" value="1"/>
</dbReference>
<dbReference type="Pfam" id="PF00072">
    <property type="entry name" value="Response_reg"/>
    <property type="match status" value="1"/>
</dbReference>
<dbReference type="PROSITE" id="PS50110">
    <property type="entry name" value="RESPONSE_REGULATORY"/>
    <property type="match status" value="1"/>
</dbReference>
<dbReference type="RefSeq" id="WP_014254056.1">
    <property type="nucleotide sequence ID" value="NC_016627.1"/>
</dbReference>
<evidence type="ECO:0000256" key="4">
    <source>
        <dbReference type="ARBA" id="ARBA00023125"/>
    </source>
</evidence>
<comment type="function">
    <text evidence="6">May play the central regulatory role in sporulation. It may be an element of the effector pathway responsible for the activation of sporulation genes in response to nutritional stress. Spo0A may act in concert with spo0H (a sigma factor) to control the expression of some genes that are critical to the sporulation process.</text>
</comment>
<feature type="domain" description="Response regulatory" evidence="9">
    <location>
        <begin position="3"/>
        <end position="119"/>
    </location>
</feature>
<dbReference type="GO" id="GO:0003677">
    <property type="term" value="F:DNA binding"/>
    <property type="evidence" value="ECO:0007669"/>
    <property type="project" value="UniProtKB-KW"/>
</dbReference>
<evidence type="ECO:0000313" key="11">
    <source>
        <dbReference type="Proteomes" id="UP000005435"/>
    </source>
</evidence>
<organism evidence="10 11">
    <name type="scientific">Acetivibrio clariflavus (strain DSM 19732 / NBRC 101661 / EBR45)</name>
    <name type="common">Clostridium clariflavum</name>
    <dbReference type="NCBI Taxonomy" id="720554"/>
    <lineage>
        <taxon>Bacteria</taxon>
        <taxon>Bacillati</taxon>
        <taxon>Bacillota</taxon>
        <taxon>Clostridia</taxon>
        <taxon>Eubacteriales</taxon>
        <taxon>Oscillospiraceae</taxon>
        <taxon>Acetivibrio</taxon>
    </lineage>
</organism>
<dbReference type="CDD" id="cd17535">
    <property type="entry name" value="REC_NarL-like"/>
    <property type="match status" value="1"/>
</dbReference>
<dbReference type="InterPro" id="IPR058245">
    <property type="entry name" value="NreC/VraR/RcsB-like_REC"/>
</dbReference>
<evidence type="ECO:0000256" key="5">
    <source>
        <dbReference type="ARBA" id="ARBA00023163"/>
    </source>
</evidence>
<dbReference type="PANTHER" id="PTHR43214">
    <property type="entry name" value="TWO-COMPONENT RESPONSE REGULATOR"/>
    <property type="match status" value="1"/>
</dbReference>
<dbReference type="SUPFAM" id="SSF52172">
    <property type="entry name" value="CheY-like"/>
    <property type="match status" value="1"/>
</dbReference>
<keyword evidence="3" id="KW-0805">Transcription regulation</keyword>
<evidence type="ECO:0000256" key="7">
    <source>
        <dbReference type="PROSITE-ProRule" id="PRU00169"/>
    </source>
</evidence>
<protein>
    <recommendedName>
        <fullName evidence="1">Stage 0 sporulation protein A homolog</fullName>
    </recommendedName>
</protein>
<dbReference type="InterPro" id="IPR016032">
    <property type="entry name" value="Sig_transdc_resp-reg_C-effctor"/>
</dbReference>
<sequence length="215" mass="23958">MIKVVLADDQSILREGIKKILEQDKDIKVVGCAKNGKEALKLCQQFMPHVVLMDIEMPKCDGVEGTKLIKTMFSNIKVVMLTVFNDDERIQNALNYGADGYLLKDIDEEELILSVKGVAAGLGIMHKDTYNNVVKKINSYSKISIIENKGLNVFLSEREKSIIRLIVDGKSTNEIAKILHLSEGSIRNAISGILKKLDLKDRTQLGIFAVKNDIV</sequence>
<dbReference type="SUPFAM" id="SSF46894">
    <property type="entry name" value="C-terminal effector domain of the bipartite response regulators"/>
    <property type="match status" value="1"/>
</dbReference>
<dbReference type="InterPro" id="IPR001789">
    <property type="entry name" value="Sig_transdc_resp-reg_receiver"/>
</dbReference>
<dbReference type="GO" id="GO:0006355">
    <property type="term" value="P:regulation of DNA-templated transcription"/>
    <property type="evidence" value="ECO:0007669"/>
    <property type="project" value="InterPro"/>
</dbReference>
<evidence type="ECO:0000256" key="2">
    <source>
        <dbReference type="ARBA" id="ARBA00022553"/>
    </source>
</evidence>
<name>G8LV73_ACECE</name>
<evidence type="ECO:0000259" key="9">
    <source>
        <dbReference type="PROSITE" id="PS50110"/>
    </source>
</evidence>
<accession>G8LV73</accession>
<evidence type="ECO:0000256" key="3">
    <source>
        <dbReference type="ARBA" id="ARBA00023015"/>
    </source>
</evidence>
<dbReference type="CDD" id="cd06170">
    <property type="entry name" value="LuxR_C_like"/>
    <property type="match status" value="1"/>
</dbReference>
<dbReference type="STRING" id="720554.Clocl_0724"/>
<evidence type="ECO:0000256" key="6">
    <source>
        <dbReference type="ARBA" id="ARBA00024867"/>
    </source>
</evidence>
<keyword evidence="5" id="KW-0804">Transcription</keyword>
<dbReference type="eggNOG" id="COG2197">
    <property type="taxonomic scope" value="Bacteria"/>
</dbReference>
<proteinExistence type="predicted"/>
<gene>
    <name evidence="10" type="ordered locus">Clocl_0724</name>
</gene>
<dbReference type="EMBL" id="CP003065">
    <property type="protein sequence ID" value="AEV67427.1"/>
    <property type="molecule type" value="Genomic_DNA"/>
</dbReference>
<dbReference type="Gene3D" id="3.40.50.2300">
    <property type="match status" value="1"/>
</dbReference>
<evidence type="ECO:0000256" key="1">
    <source>
        <dbReference type="ARBA" id="ARBA00018672"/>
    </source>
</evidence>
<evidence type="ECO:0000259" key="8">
    <source>
        <dbReference type="PROSITE" id="PS50043"/>
    </source>
</evidence>
<dbReference type="AlphaFoldDB" id="G8LV73"/>
<dbReference type="PROSITE" id="PS50043">
    <property type="entry name" value="HTH_LUXR_2"/>
    <property type="match status" value="1"/>
</dbReference>
<dbReference type="Pfam" id="PF00196">
    <property type="entry name" value="GerE"/>
    <property type="match status" value="1"/>
</dbReference>
<feature type="modified residue" description="4-aspartylphosphate" evidence="7">
    <location>
        <position position="54"/>
    </location>
</feature>
<reference evidence="10 11" key="2">
    <citation type="journal article" date="2012" name="Stand. Genomic Sci.">
        <title>Complete Genome Sequence of Clostridium clariflavum DSM 19732.</title>
        <authorList>
            <person name="Izquierdo J.A."/>
            <person name="Goodwin L."/>
            <person name="Davenport K.W."/>
            <person name="Teshima H."/>
            <person name="Bruce D."/>
            <person name="Detter C."/>
            <person name="Tapia R."/>
            <person name="Han S."/>
            <person name="Land M."/>
            <person name="Hauser L."/>
            <person name="Jeffries C.D."/>
            <person name="Han J."/>
            <person name="Pitluck S."/>
            <person name="Nolan M."/>
            <person name="Chen A."/>
            <person name="Huntemann M."/>
            <person name="Mavromatis K."/>
            <person name="Mikhailova N."/>
            <person name="Liolios K."/>
            <person name="Woyke T."/>
            <person name="Lynd L.R."/>
        </authorList>
    </citation>
    <scope>NUCLEOTIDE SEQUENCE [LARGE SCALE GENOMIC DNA]</scope>
    <source>
        <strain evidence="11">DSM 19732 / NBRC 101661 / EBR45</strain>
    </source>
</reference>
<dbReference type="KEGG" id="ccl:Clocl_0724"/>
<dbReference type="InterPro" id="IPR000792">
    <property type="entry name" value="Tscrpt_reg_LuxR_C"/>
</dbReference>
<dbReference type="OrthoDB" id="9779069at2"/>
<keyword evidence="11" id="KW-1185">Reference proteome</keyword>
<reference evidence="11" key="1">
    <citation type="submission" date="2011-12" db="EMBL/GenBank/DDBJ databases">
        <title>Complete sequence of Clostridium clariflavum DSM 19732.</title>
        <authorList>
            <consortium name="US DOE Joint Genome Institute"/>
            <person name="Lucas S."/>
            <person name="Han J."/>
            <person name="Lapidus A."/>
            <person name="Cheng J.-F."/>
            <person name="Goodwin L."/>
            <person name="Pitluck S."/>
            <person name="Peters L."/>
            <person name="Teshima H."/>
            <person name="Detter J.C."/>
            <person name="Han C."/>
            <person name="Tapia R."/>
            <person name="Land M."/>
            <person name="Hauser L."/>
            <person name="Kyrpides N."/>
            <person name="Ivanova N."/>
            <person name="Pagani I."/>
            <person name="Kitzmiller T."/>
            <person name="Lynd L."/>
            <person name="Izquierdo J."/>
            <person name="Woyke T."/>
        </authorList>
    </citation>
    <scope>NUCLEOTIDE SEQUENCE [LARGE SCALE GENOMIC DNA]</scope>
    <source>
        <strain evidence="11">DSM 19732 / NBRC 101661 / EBR45</strain>
    </source>
</reference>
<dbReference type="PRINTS" id="PR00038">
    <property type="entry name" value="HTHLUXR"/>
</dbReference>
<keyword evidence="2 7" id="KW-0597">Phosphoprotein</keyword>